<feature type="compositionally biased region" description="Basic and acidic residues" evidence="1">
    <location>
        <begin position="1"/>
        <end position="10"/>
    </location>
</feature>
<dbReference type="InterPro" id="IPR032675">
    <property type="entry name" value="LRR_dom_sf"/>
</dbReference>
<reference evidence="2 3" key="1">
    <citation type="journal article" date="2016" name="Mol. Biol. Evol.">
        <title>Comparative Genomics of Early-Diverging Mushroom-Forming Fungi Provides Insights into the Origins of Lignocellulose Decay Capabilities.</title>
        <authorList>
            <person name="Nagy L.G."/>
            <person name="Riley R."/>
            <person name="Tritt A."/>
            <person name="Adam C."/>
            <person name="Daum C."/>
            <person name="Floudas D."/>
            <person name="Sun H."/>
            <person name="Yadav J.S."/>
            <person name="Pangilinan J."/>
            <person name="Larsson K.H."/>
            <person name="Matsuura K."/>
            <person name="Barry K."/>
            <person name="Labutti K."/>
            <person name="Kuo R."/>
            <person name="Ohm R.A."/>
            <person name="Bhattacharya S.S."/>
            <person name="Shirouzu T."/>
            <person name="Yoshinaga Y."/>
            <person name="Martin F.M."/>
            <person name="Grigoriev I.V."/>
            <person name="Hibbett D.S."/>
        </authorList>
    </citation>
    <scope>NUCLEOTIDE SEQUENCE [LARGE SCALE GENOMIC DNA]</scope>
    <source>
        <strain evidence="2 3">TUFC12733</strain>
    </source>
</reference>
<dbReference type="SUPFAM" id="SSF52047">
    <property type="entry name" value="RNI-like"/>
    <property type="match status" value="1"/>
</dbReference>
<dbReference type="EMBL" id="KV417313">
    <property type="protein sequence ID" value="KZO92179.1"/>
    <property type="molecule type" value="Genomic_DNA"/>
</dbReference>
<feature type="region of interest" description="Disordered" evidence="1">
    <location>
        <begin position="1"/>
        <end position="26"/>
    </location>
</feature>
<protein>
    <recommendedName>
        <fullName evidence="4">F-box domain-containing protein</fullName>
    </recommendedName>
</protein>
<dbReference type="AlphaFoldDB" id="A0A167I0M8"/>
<dbReference type="OrthoDB" id="10442557at2759"/>
<gene>
    <name evidence="2" type="ORF">CALVIDRAFT_315233</name>
</gene>
<evidence type="ECO:0000256" key="1">
    <source>
        <dbReference type="SAM" id="MobiDB-lite"/>
    </source>
</evidence>
<sequence>MAGDCGERRARPCPPKSRPHSSPSDYSMASVNAPFQFSGVGSRVPDDIWNLVFRLLHSSRTSVTNVSLCCRRFHALTSPLLFQRLHFHHSRLENTRALCRLVRARSAIRVYVQEVDIDWIAWSDHRMVAGAPPRCIRQLLYGLPNLEMLSLSGAVISSEGAMLLATRPNIRNLSISSSCRLSPDLHRDLPGTKNSGLESLTIGKMEYDNPEDLVAWLHLLLGPDLRNLHVLGGLGTERYFIGCLLQELVPGSLRRLHIEHVDGSLLYEIIAQQPRLEDLHFYCSEPLPAIDSRLPGSAIDTVRFWMQHRTDKSKQLTYEELMPMYHNAIKLARRPLRSLELRHIDWDQCVFDVLPSLFPSLERFAVFFLDRPDMVR</sequence>
<evidence type="ECO:0008006" key="4">
    <source>
        <dbReference type="Google" id="ProtNLM"/>
    </source>
</evidence>
<evidence type="ECO:0000313" key="2">
    <source>
        <dbReference type="EMBL" id="KZO92179.1"/>
    </source>
</evidence>
<dbReference type="Proteomes" id="UP000076738">
    <property type="component" value="Unassembled WGS sequence"/>
</dbReference>
<organism evidence="2 3">
    <name type="scientific">Calocera viscosa (strain TUFC12733)</name>
    <dbReference type="NCBI Taxonomy" id="1330018"/>
    <lineage>
        <taxon>Eukaryota</taxon>
        <taxon>Fungi</taxon>
        <taxon>Dikarya</taxon>
        <taxon>Basidiomycota</taxon>
        <taxon>Agaricomycotina</taxon>
        <taxon>Dacrymycetes</taxon>
        <taxon>Dacrymycetales</taxon>
        <taxon>Dacrymycetaceae</taxon>
        <taxon>Calocera</taxon>
    </lineage>
</organism>
<proteinExistence type="predicted"/>
<name>A0A167I0M8_CALVF</name>
<evidence type="ECO:0000313" key="3">
    <source>
        <dbReference type="Proteomes" id="UP000076738"/>
    </source>
</evidence>
<keyword evidence="3" id="KW-1185">Reference proteome</keyword>
<dbReference type="Gene3D" id="3.80.10.10">
    <property type="entry name" value="Ribonuclease Inhibitor"/>
    <property type="match status" value="1"/>
</dbReference>
<accession>A0A167I0M8</accession>